<evidence type="ECO:0000313" key="1">
    <source>
        <dbReference type="EMBL" id="TYP89321.1"/>
    </source>
</evidence>
<accession>A0A5S5CZX0</accession>
<dbReference type="PANTHER" id="PTHR35145">
    <property type="entry name" value="CYTOPLASMIC PROTEIN-RELATED"/>
    <property type="match status" value="1"/>
</dbReference>
<dbReference type="AlphaFoldDB" id="A0A5S5CZX0"/>
<dbReference type="Proteomes" id="UP000325105">
    <property type="component" value="Unassembled WGS sequence"/>
</dbReference>
<dbReference type="Pfam" id="PF04237">
    <property type="entry name" value="YjbR"/>
    <property type="match status" value="1"/>
</dbReference>
<reference evidence="1 2" key="1">
    <citation type="submission" date="2019-07" db="EMBL/GenBank/DDBJ databases">
        <title>Genomic Encyclopedia of Archaeal and Bacterial Type Strains, Phase II (KMG-II): from individual species to whole genera.</title>
        <authorList>
            <person name="Goeker M."/>
        </authorList>
    </citation>
    <scope>NUCLEOTIDE SEQUENCE [LARGE SCALE GENOMIC DNA]</scope>
    <source>
        <strain evidence="1 2">DSM 18850</strain>
    </source>
</reference>
<protein>
    <submittedName>
        <fullName evidence="1">YjbR protein</fullName>
    </submittedName>
</protein>
<dbReference type="SUPFAM" id="SSF142906">
    <property type="entry name" value="YjbR-like"/>
    <property type="match status" value="1"/>
</dbReference>
<name>A0A5S5CZX0_9SPHI</name>
<dbReference type="EMBL" id="VNHX01000028">
    <property type="protein sequence ID" value="TYP89321.1"/>
    <property type="molecule type" value="Genomic_DNA"/>
</dbReference>
<evidence type="ECO:0000313" key="2">
    <source>
        <dbReference type="Proteomes" id="UP000325105"/>
    </source>
</evidence>
<comment type="caution">
    <text evidence="1">The sequence shown here is derived from an EMBL/GenBank/DDBJ whole genome shotgun (WGS) entry which is preliminary data.</text>
</comment>
<sequence length="99" mass="11768">MPFSSFFRNSRAILVFYNENKMFCLFDIERFDSCTIKCSPDEIPELKERYSAVGPPFNLSHKHWIKISFNDDMSDQTLLSLIYKSYLLVSQSKKIRDKR</sequence>
<dbReference type="PANTHER" id="PTHR35145:SF1">
    <property type="entry name" value="CYTOPLASMIC PROTEIN"/>
    <property type="match status" value="1"/>
</dbReference>
<dbReference type="InterPro" id="IPR058532">
    <property type="entry name" value="YjbR/MT2646/Rv2570-like"/>
</dbReference>
<organism evidence="1 2">
    <name type="scientific">Sphingobacterium allocomposti</name>
    <dbReference type="NCBI Taxonomy" id="415956"/>
    <lineage>
        <taxon>Bacteria</taxon>
        <taxon>Pseudomonadati</taxon>
        <taxon>Bacteroidota</taxon>
        <taxon>Sphingobacteriia</taxon>
        <taxon>Sphingobacteriales</taxon>
        <taxon>Sphingobacteriaceae</taxon>
        <taxon>Sphingobacterium</taxon>
    </lineage>
</organism>
<dbReference type="InterPro" id="IPR038056">
    <property type="entry name" value="YjbR-like_sf"/>
</dbReference>
<gene>
    <name evidence="1" type="ORF">BC792_12840</name>
</gene>
<dbReference type="InterPro" id="IPR007351">
    <property type="entry name" value="YjbR"/>
</dbReference>
<proteinExistence type="predicted"/>
<keyword evidence="2" id="KW-1185">Reference proteome</keyword>
<dbReference type="Gene3D" id="3.90.1150.30">
    <property type="match status" value="1"/>
</dbReference>